<evidence type="ECO:0000313" key="4">
    <source>
        <dbReference type="EMBL" id="REI42008.1"/>
    </source>
</evidence>
<evidence type="ECO:0000256" key="2">
    <source>
        <dbReference type="ARBA" id="ARBA00022679"/>
    </source>
</evidence>
<dbReference type="RefSeq" id="WP_114641692.1">
    <property type="nucleotide sequence ID" value="NZ_JAACIO010000007.1"/>
</dbReference>
<reference evidence="4 5" key="1">
    <citation type="submission" date="2018-08" db="EMBL/GenBank/DDBJ databases">
        <title>Draft genome sequence of Psychrilyobacter sp. strain SD5 isolated from Black Sea water.</title>
        <authorList>
            <person name="Yadav S."/>
            <person name="Villanueva L."/>
            <person name="Damste J.S.S."/>
        </authorList>
    </citation>
    <scope>NUCLEOTIDE SEQUENCE [LARGE SCALE GENOMIC DNA]</scope>
    <source>
        <strain evidence="4 5">SD5</strain>
    </source>
</reference>
<comment type="caution">
    <text evidence="4">The sequence shown here is derived from an EMBL/GenBank/DDBJ whole genome shotgun (WGS) entry which is preliminary data.</text>
</comment>
<organism evidence="4 5">
    <name type="scientific">Psychrilyobacter piezotolerans</name>
    <dbReference type="NCBI Taxonomy" id="2293438"/>
    <lineage>
        <taxon>Bacteria</taxon>
        <taxon>Fusobacteriati</taxon>
        <taxon>Fusobacteriota</taxon>
        <taxon>Fusobacteriia</taxon>
        <taxon>Fusobacteriales</taxon>
        <taxon>Fusobacteriaceae</taxon>
        <taxon>Psychrilyobacter</taxon>
    </lineage>
</organism>
<dbReference type="GO" id="GO:0032259">
    <property type="term" value="P:methylation"/>
    <property type="evidence" value="ECO:0007669"/>
    <property type="project" value="UniProtKB-KW"/>
</dbReference>
<sequence>MSVKFYNENAVDFFENTVDADMGETYKIFNSYLKKGDTILDLGCGSGRDSHYFSNYGYEVISADYSDEMVKMAGDYLNKEVIKLDMRQMDFKQKFDGIWACASILHIKKDEMAKVLEKSHKALKDGGIMYMSFKYGEGEVQRGGRHFSNYTEDTFSKLLDSLDIFSVEKFWKTADVRPDRGDEFWLNVIVKKK</sequence>
<dbReference type="EMBL" id="QUAJ01000006">
    <property type="protein sequence ID" value="REI42008.1"/>
    <property type="molecule type" value="Genomic_DNA"/>
</dbReference>
<evidence type="ECO:0000313" key="5">
    <source>
        <dbReference type="Proteomes" id="UP000263486"/>
    </source>
</evidence>
<name>A0ABX9KIR4_9FUSO</name>
<evidence type="ECO:0000259" key="3">
    <source>
        <dbReference type="Pfam" id="PF13649"/>
    </source>
</evidence>
<keyword evidence="5" id="KW-1185">Reference proteome</keyword>
<dbReference type="PANTHER" id="PTHR43861">
    <property type="entry name" value="TRANS-ACONITATE 2-METHYLTRANSFERASE-RELATED"/>
    <property type="match status" value="1"/>
</dbReference>
<keyword evidence="1 4" id="KW-0489">Methyltransferase</keyword>
<dbReference type="GO" id="GO:0008168">
    <property type="term" value="F:methyltransferase activity"/>
    <property type="evidence" value="ECO:0007669"/>
    <property type="project" value="UniProtKB-KW"/>
</dbReference>
<dbReference type="InterPro" id="IPR041698">
    <property type="entry name" value="Methyltransf_25"/>
</dbReference>
<dbReference type="PANTHER" id="PTHR43861:SF1">
    <property type="entry name" value="TRANS-ACONITATE 2-METHYLTRANSFERASE"/>
    <property type="match status" value="1"/>
</dbReference>
<accession>A0ABX9KIR4</accession>
<dbReference type="Pfam" id="PF13649">
    <property type="entry name" value="Methyltransf_25"/>
    <property type="match status" value="1"/>
</dbReference>
<feature type="domain" description="Methyltransferase" evidence="3">
    <location>
        <begin position="39"/>
        <end position="127"/>
    </location>
</feature>
<keyword evidence="2" id="KW-0808">Transferase</keyword>
<gene>
    <name evidence="4" type="ORF">DYH56_04605</name>
</gene>
<protein>
    <submittedName>
        <fullName evidence="4">Methyltransferase domain-containing protein</fullName>
    </submittedName>
</protein>
<proteinExistence type="predicted"/>
<dbReference type="Proteomes" id="UP000263486">
    <property type="component" value="Unassembled WGS sequence"/>
</dbReference>
<dbReference type="CDD" id="cd02440">
    <property type="entry name" value="AdoMet_MTases"/>
    <property type="match status" value="1"/>
</dbReference>
<dbReference type="SUPFAM" id="SSF53335">
    <property type="entry name" value="S-adenosyl-L-methionine-dependent methyltransferases"/>
    <property type="match status" value="1"/>
</dbReference>
<dbReference type="InterPro" id="IPR029063">
    <property type="entry name" value="SAM-dependent_MTases_sf"/>
</dbReference>
<evidence type="ECO:0000256" key="1">
    <source>
        <dbReference type="ARBA" id="ARBA00022603"/>
    </source>
</evidence>
<dbReference type="Gene3D" id="3.40.50.150">
    <property type="entry name" value="Vaccinia Virus protein VP39"/>
    <property type="match status" value="1"/>
</dbReference>